<dbReference type="GO" id="GO:0006879">
    <property type="term" value="P:intracellular iron ion homeostasis"/>
    <property type="evidence" value="ECO:0007669"/>
    <property type="project" value="InterPro"/>
</dbReference>
<evidence type="ECO:0000256" key="1">
    <source>
        <dbReference type="RuleBase" id="RU003860"/>
    </source>
</evidence>
<evidence type="ECO:0000313" key="5">
    <source>
        <dbReference type="Proteomes" id="UP000285301"/>
    </source>
</evidence>
<dbReference type="Gene3D" id="3.10.20.90">
    <property type="entry name" value="Phosphatidylinositol 3-kinase Catalytic Subunit, Chain A, domain 1"/>
    <property type="match status" value="1"/>
</dbReference>
<dbReference type="EMBL" id="NCKU01001434">
    <property type="protein sequence ID" value="RWS12114.1"/>
    <property type="molecule type" value="Genomic_DNA"/>
</dbReference>
<dbReference type="PANTHER" id="PTHR12735">
    <property type="entry name" value="BOLA-LIKE PROTEIN-RELATED"/>
    <property type="match status" value="1"/>
</dbReference>
<comment type="similarity">
    <text evidence="1">Belongs to the BolA/IbaG family.</text>
</comment>
<dbReference type="PANTHER" id="PTHR12735:SF27">
    <property type="entry name" value="BOLA-LIKE PROTEIN 2"/>
    <property type="match status" value="1"/>
</dbReference>
<evidence type="ECO:0000313" key="2">
    <source>
        <dbReference type="EMBL" id="RWS12114.1"/>
    </source>
</evidence>
<reference evidence="4 5" key="1">
    <citation type="journal article" date="2018" name="Gigascience">
        <title>Genomes of trombidid mites reveal novel predicted allergens and laterally-transferred genes associated with secondary metabolism.</title>
        <authorList>
            <person name="Dong X."/>
            <person name="Chaisiri K."/>
            <person name="Xia D."/>
            <person name="Armstrong S.D."/>
            <person name="Fang Y."/>
            <person name="Donnelly M.J."/>
            <person name="Kadowaki T."/>
            <person name="McGarry J.W."/>
            <person name="Darby A.C."/>
            <person name="Makepeace B.L."/>
        </authorList>
    </citation>
    <scope>NUCLEOTIDE SEQUENCE [LARGE SCALE GENOMIC DNA]</scope>
    <source>
        <strain evidence="4">UoL-WK</strain>
    </source>
</reference>
<keyword evidence="5" id="KW-1185">Reference proteome</keyword>
<dbReference type="EMBL" id="NCKU01001421">
    <property type="protein sequence ID" value="RWS12141.1"/>
    <property type="molecule type" value="Genomic_DNA"/>
</dbReference>
<dbReference type="GO" id="GO:0051537">
    <property type="term" value="F:2 iron, 2 sulfur cluster binding"/>
    <property type="evidence" value="ECO:0007669"/>
    <property type="project" value="InterPro"/>
</dbReference>
<organism evidence="4 5">
    <name type="scientific">Dinothrombium tinctorium</name>
    <dbReference type="NCBI Taxonomy" id="1965070"/>
    <lineage>
        <taxon>Eukaryota</taxon>
        <taxon>Metazoa</taxon>
        <taxon>Ecdysozoa</taxon>
        <taxon>Arthropoda</taxon>
        <taxon>Chelicerata</taxon>
        <taxon>Arachnida</taxon>
        <taxon>Acari</taxon>
        <taxon>Acariformes</taxon>
        <taxon>Trombidiformes</taxon>
        <taxon>Prostigmata</taxon>
        <taxon>Anystina</taxon>
        <taxon>Parasitengona</taxon>
        <taxon>Trombidioidea</taxon>
        <taxon>Trombidiidae</taxon>
        <taxon>Dinothrombium</taxon>
    </lineage>
</organism>
<dbReference type="SUPFAM" id="SSF82657">
    <property type="entry name" value="BolA-like"/>
    <property type="match status" value="1"/>
</dbReference>
<dbReference type="InterPro" id="IPR045115">
    <property type="entry name" value="BOL2"/>
</dbReference>
<dbReference type="OrthoDB" id="4983at2759"/>
<evidence type="ECO:0000313" key="4">
    <source>
        <dbReference type="EMBL" id="RWS12215.1"/>
    </source>
</evidence>
<sequence>MVFSSDHIKSKLQQHLDTSHLEVNDVSDGCGAKFDCVIVSDKFEGKTLLQRHRMVNDLLKEEMPSIHAFTMKTLTTEQFNKTKS</sequence>
<dbReference type="Proteomes" id="UP000285301">
    <property type="component" value="Unassembled WGS sequence"/>
</dbReference>
<accession>A0A3S3PC05</accession>
<dbReference type="STRING" id="1965070.A0A3S3PC05"/>
<gene>
    <name evidence="4" type="ORF">B4U79_00169</name>
    <name evidence="3" type="ORF">B4U79_05773</name>
    <name evidence="2" type="ORF">B4U79_06529</name>
</gene>
<dbReference type="GO" id="GO:0005634">
    <property type="term" value="C:nucleus"/>
    <property type="evidence" value="ECO:0007669"/>
    <property type="project" value="TreeGrafter"/>
</dbReference>
<dbReference type="GO" id="GO:0051604">
    <property type="term" value="P:protein maturation"/>
    <property type="evidence" value="ECO:0007669"/>
    <property type="project" value="InterPro"/>
</dbReference>
<protein>
    <submittedName>
        <fullName evidence="4">BolA-like protein 2</fullName>
    </submittedName>
</protein>
<dbReference type="InterPro" id="IPR036065">
    <property type="entry name" value="BolA-like_sf"/>
</dbReference>
<dbReference type="AlphaFoldDB" id="A0A3S3PC05"/>
<dbReference type="InterPro" id="IPR002634">
    <property type="entry name" value="BolA"/>
</dbReference>
<comment type="caution">
    <text evidence="4">The sequence shown here is derived from an EMBL/GenBank/DDBJ whole genome shotgun (WGS) entry which is preliminary data.</text>
</comment>
<proteinExistence type="inferred from homology"/>
<dbReference type="GO" id="GO:0005829">
    <property type="term" value="C:cytosol"/>
    <property type="evidence" value="ECO:0007669"/>
    <property type="project" value="TreeGrafter"/>
</dbReference>
<reference evidence="4" key="2">
    <citation type="submission" date="2018-11" db="EMBL/GenBank/DDBJ databases">
        <title>Trombidioid mite genomics.</title>
        <authorList>
            <person name="Dong X."/>
        </authorList>
    </citation>
    <scope>NUCLEOTIDE SEQUENCE</scope>
    <source>
        <strain evidence="4">UoL-WK</strain>
    </source>
</reference>
<name>A0A3S3PC05_9ACAR</name>
<dbReference type="EMBL" id="NCKU01001393">
    <property type="protein sequence ID" value="RWS12215.1"/>
    <property type="molecule type" value="Genomic_DNA"/>
</dbReference>
<dbReference type="PIRSF" id="PIRSF003113">
    <property type="entry name" value="BolA"/>
    <property type="match status" value="1"/>
</dbReference>
<evidence type="ECO:0000313" key="3">
    <source>
        <dbReference type="EMBL" id="RWS12141.1"/>
    </source>
</evidence>
<dbReference type="Pfam" id="PF01722">
    <property type="entry name" value="BolA"/>
    <property type="match status" value="1"/>
</dbReference>